<comment type="caution">
    <text evidence="2">The sequence shown here is derived from an EMBL/GenBank/DDBJ whole genome shotgun (WGS) entry which is preliminary data.</text>
</comment>
<dbReference type="AlphaFoldDB" id="A0A2A2J303"/>
<keyword evidence="1" id="KW-1133">Transmembrane helix</keyword>
<dbReference type="Gene3D" id="2.60.120.260">
    <property type="entry name" value="Galactose-binding domain-like"/>
    <property type="match status" value="1"/>
</dbReference>
<feature type="transmembrane region" description="Helical" evidence="1">
    <location>
        <begin position="21"/>
        <end position="43"/>
    </location>
</feature>
<evidence type="ECO:0000313" key="3">
    <source>
        <dbReference type="Proteomes" id="UP000218231"/>
    </source>
</evidence>
<protein>
    <recommendedName>
        <fullName evidence="4">SUN domain-containing protein</fullName>
    </recommendedName>
</protein>
<dbReference type="Proteomes" id="UP000218231">
    <property type="component" value="Unassembled WGS sequence"/>
</dbReference>
<reference evidence="2 3" key="1">
    <citation type="journal article" date="2017" name="Curr. Biol.">
        <title>Genome architecture and evolution of a unichromosomal asexual nematode.</title>
        <authorList>
            <person name="Fradin H."/>
            <person name="Zegar C."/>
            <person name="Gutwein M."/>
            <person name="Lucas J."/>
            <person name="Kovtun M."/>
            <person name="Corcoran D."/>
            <person name="Baugh L.R."/>
            <person name="Kiontke K."/>
            <person name="Gunsalus K."/>
            <person name="Fitch D.H."/>
            <person name="Piano F."/>
        </authorList>
    </citation>
    <scope>NUCLEOTIDE SEQUENCE [LARGE SCALE GENOMIC DNA]</scope>
    <source>
        <strain evidence="2">PF1309</strain>
    </source>
</reference>
<evidence type="ECO:0000313" key="2">
    <source>
        <dbReference type="EMBL" id="PAV55985.1"/>
    </source>
</evidence>
<proteinExistence type="predicted"/>
<organism evidence="2 3">
    <name type="scientific">Diploscapter pachys</name>
    <dbReference type="NCBI Taxonomy" id="2018661"/>
    <lineage>
        <taxon>Eukaryota</taxon>
        <taxon>Metazoa</taxon>
        <taxon>Ecdysozoa</taxon>
        <taxon>Nematoda</taxon>
        <taxon>Chromadorea</taxon>
        <taxon>Rhabditida</taxon>
        <taxon>Rhabditina</taxon>
        <taxon>Rhabditomorpha</taxon>
        <taxon>Rhabditoidea</taxon>
        <taxon>Rhabditidae</taxon>
        <taxon>Diploscapter</taxon>
    </lineage>
</organism>
<name>A0A2A2J303_9BILA</name>
<gene>
    <name evidence="2" type="ORF">WR25_14354</name>
</gene>
<keyword evidence="3" id="KW-1185">Reference proteome</keyword>
<keyword evidence="1" id="KW-0812">Transmembrane</keyword>
<evidence type="ECO:0008006" key="4">
    <source>
        <dbReference type="Google" id="ProtNLM"/>
    </source>
</evidence>
<dbReference type="EMBL" id="LIAE01010731">
    <property type="protein sequence ID" value="PAV55985.1"/>
    <property type="molecule type" value="Genomic_DNA"/>
</dbReference>
<keyword evidence="1" id="KW-0472">Membrane</keyword>
<evidence type="ECO:0000256" key="1">
    <source>
        <dbReference type="SAM" id="Phobius"/>
    </source>
</evidence>
<sequence length="275" mass="31433">MDSIRRLCRVAECRWLQPLEWSVAKMAAIAVAIILLLWSVGLYNYRPISLVTSSVSGRQEEKQRVPTELERIADVGRRKDARLVGRTYSDDINGGYRFLQFVYRFQIGASGIQRLSDLDEEDDAVHRHVSIKENKFVQRKETNWTTNFSRSEPAPLYRLENVAALHRGAFVIPEHSASLPQNNFFYDIFGFNQRNKNSYQALLNRCNFAGSECDEQNPLAKCRYVEVDGGVRQVCYPSDDPLDSPPVSTIRLRVTSNYGRKWTCLYSIAVLAAPT</sequence>
<accession>A0A2A2J303</accession>